<keyword evidence="3" id="KW-1185">Reference proteome</keyword>
<feature type="region of interest" description="Disordered" evidence="1">
    <location>
        <begin position="1"/>
        <end position="26"/>
    </location>
</feature>
<dbReference type="Proteomes" id="UP000039865">
    <property type="component" value="Unassembled WGS sequence"/>
</dbReference>
<feature type="compositionally biased region" description="Acidic residues" evidence="1">
    <location>
        <begin position="17"/>
        <end position="26"/>
    </location>
</feature>
<protein>
    <submittedName>
        <fullName evidence="2">Uncharacterized protein</fullName>
    </submittedName>
</protein>
<gene>
    <name evidence="2" type="primary">Contig6333.g6785</name>
    <name evidence="2" type="ORF">STYLEM_2414</name>
</gene>
<name>A0A077ZU87_STYLE</name>
<feature type="compositionally biased region" description="Basic and acidic residues" evidence="1">
    <location>
        <begin position="1"/>
        <end position="16"/>
    </location>
</feature>
<dbReference type="InParanoid" id="A0A077ZU87"/>
<dbReference type="AlphaFoldDB" id="A0A077ZU87"/>
<organism evidence="2 3">
    <name type="scientific">Stylonychia lemnae</name>
    <name type="common">Ciliate</name>
    <dbReference type="NCBI Taxonomy" id="5949"/>
    <lineage>
        <taxon>Eukaryota</taxon>
        <taxon>Sar</taxon>
        <taxon>Alveolata</taxon>
        <taxon>Ciliophora</taxon>
        <taxon>Intramacronucleata</taxon>
        <taxon>Spirotrichea</taxon>
        <taxon>Stichotrichia</taxon>
        <taxon>Sporadotrichida</taxon>
        <taxon>Oxytrichidae</taxon>
        <taxon>Stylonychinae</taxon>
        <taxon>Stylonychia</taxon>
    </lineage>
</organism>
<proteinExistence type="predicted"/>
<evidence type="ECO:0000256" key="1">
    <source>
        <dbReference type="SAM" id="MobiDB-lite"/>
    </source>
</evidence>
<evidence type="ECO:0000313" key="3">
    <source>
        <dbReference type="Proteomes" id="UP000039865"/>
    </source>
</evidence>
<accession>A0A077ZU87</accession>
<reference evidence="2 3" key="1">
    <citation type="submission" date="2014-06" db="EMBL/GenBank/DDBJ databases">
        <authorList>
            <person name="Swart Estienne"/>
        </authorList>
    </citation>
    <scope>NUCLEOTIDE SEQUENCE [LARGE SCALE GENOMIC DNA]</scope>
    <source>
        <strain evidence="2 3">130c</strain>
    </source>
</reference>
<sequence length="137" mass="16432">MERNFFQRSNFEREFESQESDEDEDDFMSDKYLVTAQQLDQNIRKDKIKAQKFDTKIKNADKLKDDKRLDICQENVEITRHNMKHQMMIKVHEGLETKITSENKGYQMLLKLGFKQLTSNQTIKLGKVKGLERKRRE</sequence>
<dbReference type="OrthoDB" id="786951at2759"/>
<dbReference type="EMBL" id="CCKQ01002344">
    <property type="protein sequence ID" value="CDW73437.1"/>
    <property type="molecule type" value="Genomic_DNA"/>
</dbReference>
<evidence type="ECO:0000313" key="2">
    <source>
        <dbReference type="EMBL" id="CDW73437.1"/>
    </source>
</evidence>